<dbReference type="EMBL" id="BRXU01000001">
    <property type="protein sequence ID" value="GLC48573.1"/>
    <property type="molecule type" value="Genomic_DNA"/>
</dbReference>
<protein>
    <recommendedName>
        <fullName evidence="2">sulfiredoxin</fullName>
        <ecNumber evidence="2">1.8.98.2</ecNumber>
    </recommendedName>
</protein>
<dbReference type="GO" id="GO:0034599">
    <property type="term" value="P:cellular response to oxidative stress"/>
    <property type="evidence" value="ECO:0007669"/>
    <property type="project" value="TreeGrafter"/>
</dbReference>
<evidence type="ECO:0000256" key="1">
    <source>
        <dbReference type="ARBA" id="ARBA00009609"/>
    </source>
</evidence>
<evidence type="ECO:0000256" key="9">
    <source>
        <dbReference type="SAM" id="MobiDB-lite"/>
    </source>
</evidence>
<dbReference type="CDD" id="cd16395">
    <property type="entry name" value="Srx"/>
    <property type="match status" value="1"/>
</dbReference>
<comment type="similarity">
    <text evidence="1">Belongs to the sulfiredoxin family.</text>
</comment>
<evidence type="ECO:0000256" key="8">
    <source>
        <dbReference type="ARBA" id="ARBA00047514"/>
    </source>
</evidence>
<comment type="catalytic activity">
    <reaction evidence="8">
        <text>S-hydroxy-S-oxy-L-cysteinyl-[peroxiredoxin] + [protein]-dithiol + ATP = S-hydroxy-L-cysteinyl-[peroxiredoxin] + [protein]-disulfide + ADP + phosphate</text>
        <dbReference type="Rhea" id="RHEA:17545"/>
        <dbReference type="Rhea" id="RHEA-COMP:10593"/>
        <dbReference type="Rhea" id="RHEA-COMP:10594"/>
        <dbReference type="Rhea" id="RHEA-COMP:13681"/>
        <dbReference type="Rhea" id="RHEA-COMP:17976"/>
        <dbReference type="ChEBI" id="CHEBI:29950"/>
        <dbReference type="ChEBI" id="CHEBI:30616"/>
        <dbReference type="ChEBI" id="CHEBI:43474"/>
        <dbReference type="ChEBI" id="CHEBI:50058"/>
        <dbReference type="ChEBI" id="CHEBI:61973"/>
        <dbReference type="ChEBI" id="CHEBI:61974"/>
        <dbReference type="ChEBI" id="CHEBI:456216"/>
        <dbReference type="EC" id="1.8.98.2"/>
    </reaction>
</comment>
<dbReference type="Pfam" id="PF02195">
    <property type="entry name" value="ParB_N"/>
    <property type="match status" value="1"/>
</dbReference>
<dbReference type="SMART" id="SM00470">
    <property type="entry name" value="ParB"/>
    <property type="match status" value="1"/>
</dbReference>
<sequence>MHSIVSRRVHFAAASPYIKPVARPACQRRLRVISCFSADQRQSDSGVSPTGGQTPSGGAAAGAKKYNWTFDTASAGSRGGEGRQVMDLPVAAIRRPLGRTRGNDQAKVEALMESIKEIGLQEPIDVLEVDGVYYGFSGCHRFEAHQRLGAETIRCRVRKANKEVLKMHMM</sequence>
<dbReference type="PANTHER" id="PTHR21348:SF2">
    <property type="entry name" value="SULFIREDOXIN-1"/>
    <property type="match status" value="1"/>
</dbReference>
<dbReference type="InterPro" id="IPR003115">
    <property type="entry name" value="ParB_N"/>
</dbReference>
<evidence type="ECO:0000256" key="4">
    <source>
        <dbReference type="ARBA" id="ARBA00022840"/>
    </source>
</evidence>
<evidence type="ECO:0000256" key="5">
    <source>
        <dbReference type="ARBA" id="ARBA00022862"/>
    </source>
</evidence>
<dbReference type="Proteomes" id="UP001165080">
    <property type="component" value="Unassembled WGS sequence"/>
</dbReference>
<dbReference type="AlphaFoldDB" id="A0A9W6BAN1"/>
<dbReference type="EC" id="1.8.98.2" evidence="2"/>
<evidence type="ECO:0000256" key="6">
    <source>
        <dbReference type="ARBA" id="ARBA00023002"/>
    </source>
</evidence>
<keyword evidence="12" id="KW-1185">Reference proteome</keyword>
<accession>A0A9W6BAN1</accession>
<feature type="region of interest" description="Disordered" evidence="9">
    <location>
        <begin position="41"/>
        <end position="62"/>
    </location>
</feature>
<reference evidence="11 12" key="1">
    <citation type="journal article" date="2023" name="Commun. Biol.">
        <title>Reorganization of the ancestral sex-determining regions during the evolution of trioecy in Pleodorina starrii.</title>
        <authorList>
            <person name="Takahashi K."/>
            <person name="Suzuki S."/>
            <person name="Kawai-Toyooka H."/>
            <person name="Yamamoto K."/>
            <person name="Hamaji T."/>
            <person name="Ootsuki R."/>
            <person name="Yamaguchi H."/>
            <person name="Kawachi M."/>
            <person name="Higashiyama T."/>
            <person name="Nozaki H."/>
        </authorList>
    </citation>
    <scope>NUCLEOTIDE SEQUENCE [LARGE SCALE GENOMIC DNA]</scope>
    <source>
        <strain evidence="11 12">NIES-4479</strain>
    </source>
</reference>
<comment type="caution">
    <text evidence="11">The sequence shown here is derived from an EMBL/GenBank/DDBJ whole genome shotgun (WGS) entry which is preliminary data.</text>
</comment>
<dbReference type="GO" id="GO:0005737">
    <property type="term" value="C:cytoplasm"/>
    <property type="evidence" value="ECO:0007669"/>
    <property type="project" value="TreeGrafter"/>
</dbReference>
<keyword evidence="6" id="KW-0560">Oxidoreductase</keyword>
<dbReference type="SUPFAM" id="SSF110849">
    <property type="entry name" value="ParB/Sulfiredoxin"/>
    <property type="match status" value="1"/>
</dbReference>
<keyword evidence="3" id="KW-0547">Nucleotide-binding</keyword>
<gene>
    <name evidence="11" type="primary">PLEST001100</name>
    <name evidence="11" type="ORF">PLESTB_000112600</name>
</gene>
<keyword evidence="7" id="KW-1015">Disulfide bond</keyword>
<evidence type="ECO:0000313" key="11">
    <source>
        <dbReference type="EMBL" id="GLC48573.1"/>
    </source>
</evidence>
<dbReference type="InterPro" id="IPR036086">
    <property type="entry name" value="ParB/Sulfiredoxin_sf"/>
</dbReference>
<keyword evidence="4" id="KW-0067">ATP-binding</keyword>
<feature type="compositionally biased region" description="Polar residues" evidence="9">
    <location>
        <begin position="41"/>
        <end position="53"/>
    </location>
</feature>
<feature type="domain" description="ParB-like N-terminal" evidence="10">
    <location>
        <begin position="86"/>
        <end position="165"/>
    </location>
</feature>
<evidence type="ECO:0000256" key="7">
    <source>
        <dbReference type="ARBA" id="ARBA00023157"/>
    </source>
</evidence>
<keyword evidence="5" id="KW-0049">Antioxidant</keyword>
<dbReference type="Gene3D" id="3.90.1530.10">
    <property type="entry name" value="Conserved hypothetical protein from pyrococcus furiosus pfu- 392566-001, ParB domain"/>
    <property type="match status" value="1"/>
</dbReference>
<dbReference type="GO" id="GO:0005524">
    <property type="term" value="F:ATP binding"/>
    <property type="evidence" value="ECO:0007669"/>
    <property type="project" value="UniProtKB-KW"/>
</dbReference>
<evidence type="ECO:0000259" key="10">
    <source>
        <dbReference type="SMART" id="SM00470"/>
    </source>
</evidence>
<organism evidence="11 12">
    <name type="scientific">Pleodorina starrii</name>
    <dbReference type="NCBI Taxonomy" id="330485"/>
    <lineage>
        <taxon>Eukaryota</taxon>
        <taxon>Viridiplantae</taxon>
        <taxon>Chlorophyta</taxon>
        <taxon>core chlorophytes</taxon>
        <taxon>Chlorophyceae</taxon>
        <taxon>CS clade</taxon>
        <taxon>Chlamydomonadales</taxon>
        <taxon>Volvocaceae</taxon>
        <taxon>Pleodorina</taxon>
    </lineage>
</organism>
<evidence type="ECO:0000256" key="2">
    <source>
        <dbReference type="ARBA" id="ARBA00013055"/>
    </source>
</evidence>
<proteinExistence type="inferred from homology"/>
<name>A0A9W6BAN1_9CHLO</name>
<evidence type="ECO:0000313" key="12">
    <source>
        <dbReference type="Proteomes" id="UP001165080"/>
    </source>
</evidence>
<dbReference type="GO" id="GO:0032542">
    <property type="term" value="F:sulfiredoxin activity"/>
    <property type="evidence" value="ECO:0007669"/>
    <property type="project" value="UniProtKB-EC"/>
</dbReference>
<dbReference type="PANTHER" id="PTHR21348">
    <property type="match status" value="1"/>
</dbReference>
<evidence type="ECO:0000256" key="3">
    <source>
        <dbReference type="ARBA" id="ARBA00022741"/>
    </source>
</evidence>
<dbReference type="OrthoDB" id="10023328at2759"/>
<dbReference type="InterPro" id="IPR016692">
    <property type="entry name" value="Sulfiredoxin"/>
</dbReference>